<feature type="domain" description="DSBA-like thioredoxin" evidence="1">
    <location>
        <begin position="7"/>
        <end position="208"/>
    </location>
</feature>
<proteinExistence type="predicted"/>
<dbReference type="Gene3D" id="3.40.30.10">
    <property type="entry name" value="Glutaredoxin"/>
    <property type="match status" value="1"/>
</dbReference>
<dbReference type="PANTHER" id="PTHR13887:SF41">
    <property type="entry name" value="THIOREDOXIN SUPERFAMILY PROTEIN"/>
    <property type="match status" value="1"/>
</dbReference>
<sequence length="215" mass="23197">MPKPMKIDFVSDIACPWCAIGLGGLEQALVSAQDAIDADLRFQPFELNPDMPAGGQNVVEHLGEKYGSSAEQSAASRQGLIARAREVGFDMAMTGDSRLYNTFDAHRLLHWAGLTGHQRALKKALFAANFTDNRDIGDPAVLADVAEQAGLDRAEATDVLASGRYADEVRNAERLWQSRGIRSVPAIVINDTYLISGGQPAAVFEQALREIAAKS</sequence>
<dbReference type="EMBL" id="JAHGAW010000007">
    <property type="protein sequence ID" value="MBT2187744.1"/>
    <property type="molecule type" value="Genomic_DNA"/>
</dbReference>
<evidence type="ECO:0000259" key="1">
    <source>
        <dbReference type="Pfam" id="PF01323"/>
    </source>
</evidence>
<dbReference type="RefSeq" id="WP_214623971.1">
    <property type="nucleotide sequence ID" value="NZ_JAHGAW010000007.1"/>
</dbReference>
<dbReference type="Proteomes" id="UP001138757">
    <property type="component" value="Unassembled WGS sequence"/>
</dbReference>
<reference evidence="2" key="1">
    <citation type="submission" date="2021-05" db="EMBL/GenBank/DDBJ databases">
        <title>Genome of Sphingobium sp. strain.</title>
        <authorList>
            <person name="Fan R."/>
        </authorList>
    </citation>
    <scope>NUCLEOTIDE SEQUENCE</scope>
    <source>
        <strain evidence="2">H33</strain>
    </source>
</reference>
<accession>A0A9X1DD72</accession>
<dbReference type="AlphaFoldDB" id="A0A9X1DD72"/>
<gene>
    <name evidence="2" type="ORF">KK488_12390</name>
</gene>
<evidence type="ECO:0000313" key="2">
    <source>
        <dbReference type="EMBL" id="MBT2187744.1"/>
    </source>
</evidence>
<dbReference type="InterPro" id="IPR001853">
    <property type="entry name" value="DSBA-like_thioredoxin_dom"/>
</dbReference>
<dbReference type="PANTHER" id="PTHR13887">
    <property type="entry name" value="GLUTATHIONE S-TRANSFERASE KAPPA"/>
    <property type="match status" value="1"/>
</dbReference>
<dbReference type="CDD" id="cd03024">
    <property type="entry name" value="DsbA_FrnE"/>
    <property type="match status" value="1"/>
</dbReference>
<dbReference type="Pfam" id="PF01323">
    <property type="entry name" value="DSBA"/>
    <property type="match status" value="1"/>
</dbReference>
<organism evidence="2 3">
    <name type="scientific">Sphingobium nicotianae</name>
    <dbReference type="NCBI Taxonomy" id="2782607"/>
    <lineage>
        <taxon>Bacteria</taxon>
        <taxon>Pseudomonadati</taxon>
        <taxon>Pseudomonadota</taxon>
        <taxon>Alphaproteobacteria</taxon>
        <taxon>Sphingomonadales</taxon>
        <taxon>Sphingomonadaceae</taxon>
        <taxon>Sphingobium</taxon>
    </lineage>
</organism>
<dbReference type="SUPFAM" id="SSF52833">
    <property type="entry name" value="Thioredoxin-like"/>
    <property type="match status" value="1"/>
</dbReference>
<dbReference type="GO" id="GO:0016491">
    <property type="term" value="F:oxidoreductase activity"/>
    <property type="evidence" value="ECO:0007669"/>
    <property type="project" value="InterPro"/>
</dbReference>
<dbReference type="InterPro" id="IPR036249">
    <property type="entry name" value="Thioredoxin-like_sf"/>
</dbReference>
<keyword evidence="3" id="KW-1185">Reference proteome</keyword>
<name>A0A9X1DD72_9SPHN</name>
<comment type="caution">
    <text evidence="2">The sequence shown here is derived from an EMBL/GenBank/DDBJ whole genome shotgun (WGS) entry which is preliminary data.</text>
</comment>
<evidence type="ECO:0000313" key="3">
    <source>
        <dbReference type="Proteomes" id="UP001138757"/>
    </source>
</evidence>
<protein>
    <submittedName>
        <fullName evidence="2">DsbA family oxidoreductase</fullName>
    </submittedName>
</protein>